<reference evidence="6" key="2">
    <citation type="journal article" date="2018" name="Nat. Microbiol.">
        <title>Leveraging single-cell genomics to expand the fungal tree of life.</title>
        <authorList>
            <person name="Ahrendt S.R."/>
            <person name="Quandt C.A."/>
            <person name="Ciobanu D."/>
            <person name="Clum A."/>
            <person name="Salamov A."/>
            <person name="Andreopoulos B."/>
            <person name="Cheng J.F."/>
            <person name="Woyke T."/>
            <person name="Pelin A."/>
            <person name="Henrissat B."/>
            <person name="Reynolds N.K."/>
            <person name="Benny G.L."/>
            <person name="Smith M.E."/>
            <person name="James T.Y."/>
            <person name="Grigoriev I.V."/>
        </authorList>
    </citation>
    <scope>NUCLEOTIDE SEQUENCE [LARGE SCALE GENOMIC DNA]</scope>
    <source>
        <strain evidence="6">CSF55</strain>
    </source>
</reference>
<evidence type="ECO:0000256" key="2">
    <source>
        <dbReference type="SAM" id="SignalP"/>
    </source>
</evidence>
<keyword evidence="1" id="KW-0812">Transmembrane</keyword>
<organism evidence="3 5">
    <name type="scientific">Rozella allomycis (strain CSF55)</name>
    <dbReference type="NCBI Taxonomy" id="988480"/>
    <lineage>
        <taxon>Eukaryota</taxon>
        <taxon>Fungi</taxon>
        <taxon>Fungi incertae sedis</taxon>
        <taxon>Cryptomycota</taxon>
        <taxon>Cryptomycota incertae sedis</taxon>
        <taxon>Rozella</taxon>
    </lineage>
</organism>
<gene>
    <name evidence="3" type="ORF">O9G_000343</name>
    <name evidence="4" type="ORF">ROZALSC1DRAFT_30259</name>
</gene>
<dbReference type="EMBL" id="ML005597">
    <property type="protein sequence ID" value="RKP17997.1"/>
    <property type="molecule type" value="Genomic_DNA"/>
</dbReference>
<dbReference type="Proteomes" id="UP000281549">
    <property type="component" value="Unassembled WGS sequence"/>
</dbReference>
<evidence type="ECO:0000313" key="6">
    <source>
        <dbReference type="Proteomes" id="UP000281549"/>
    </source>
</evidence>
<proteinExistence type="predicted"/>
<evidence type="ECO:0000256" key="1">
    <source>
        <dbReference type="SAM" id="Phobius"/>
    </source>
</evidence>
<keyword evidence="5" id="KW-1185">Reference proteome</keyword>
<keyword evidence="1" id="KW-1133">Transmembrane helix</keyword>
<keyword evidence="2" id="KW-0732">Signal</keyword>
<dbReference type="Proteomes" id="UP000030755">
    <property type="component" value="Unassembled WGS sequence"/>
</dbReference>
<feature type="signal peptide" evidence="2">
    <location>
        <begin position="1"/>
        <end position="19"/>
    </location>
</feature>
<dbReference type="HOGENOM" id="CLU_535452_0_0_1"/>
<reference evidence="3 5" key="1">
    <citation type="journal article" date="2013" name="Curr. Biol.">
        <title>Shared signatures of parasitism and phylogenomics unite Cryptomycota and microsporidia.</title>
        <authorList>
            <person name="James T.Y."/>
            <person name="Pelin A."/>
            <person name="Bonen L."/>
            <person name="Ahrendt S."/>
            <person name="Sain D."/>
            <person name="Corradi N."/>
            <person name="Stajich J.E."/>
        </authorList>
    </citation>
    <scope>NUCLEOTIDE SEQUENCE [LARGE SCALE GENOMIC DNA]</scope>
    <source>
        <strain evidence="3">CSF55</strain>
        <strain evidence="3">CSF55</strain>
    </source>
</reference>
<accession>A0A075ATJ1</accession>
<reference evidence="4" key="3">
    <citation type="submission" date="2018-08" db="EMBL/GenBank/DDBJ databases">
        <title>Leveraging single-cell genomics to expand the Fungal Tree of Life.</title>
        <authorList>
            <consortium name="DOE Joint Genome Institute"/>
            <person name="Ahrendt S.R."/>
            <person name="Quandt C.A."/>
            <person name="Ciobanu D."/>
            <person name="Clum A."/>
            <person name="Salamov A."/>
            <person name="Andreopoulos B."/>
            <person name="Cheng J.-F."/>
            <person name="Woyke T."/>
            <person name="Pelin A."/>
            <person name="Henrissat B."/>
            <person name="Reynolds N."/>
            <person name="Benny G.L."/>
            <person name="Smith M.E."/>
            <person name="James T.Y."/>
            <person name="Grigoriev I.V."/>
        </authorList>
    </citation>
    <scope>NUCLEOTIDE SEQUENCE</scope>
    <source>
        <strain evidence="4">CSF55</strain>
    </source>
</reference>
<keyword evidence="1" id="KW-0472">Membrane</keyword>
<name>A0A075ATJ1_ROZAC</name>
<evidence type="ECO:0000313" key="5">
    <source>
        <dbReference type="Proteomes" id="UP000030755"/>
    </source>
</evidence>
<feature type="chain" id="PRO_5040665159" evidence="2">
    <location>
        <begin position="20"/>
        <end position="509"/>
    </location>
</feature>
<evidence type="ECO:0000313" key="3">
    <source>
        <dbReference type="EMBL" id="EPZ33568.1"/>
    </source>
</evidence>
<evidence type="ECO:0000313" key="4">
    <source>
        <dbReference type="EMBL" id="RKP17997.1"/>
    </source>
</evidence>
<sequence>MIFLIPVFVAFFFLPGMQSHLCPDEIENFLNSKNATSYLSTRMIDNYIERGNFYNNEKYIECLHTYLAKCLTIKVAEETIQDYAPRFAEKIVSILIEKGNLEVRPCKEMNADLHNFLELLNDIISPNGIFDDLALRMFSLLSFIDVTCATNYDLNKMFFYDKLAEIFSDSEKMKAVNITKFYKLKDNLAVVSLPLLQSLPFSETFYDIHFSYMRHLDTKNCLSENSKICILHNYEEYTSLFPDCALYLQVFFQSLNPYVDKWPREWLFNYGKNCAAIKKKNILYGNQDKWPLNNINISMFDPKDEFSDLFLFMKILYAMYRDPQIINRFLLFNTSSHEFDVPFILDISNNLTLAVKDELPFRDEIKDPPFIRVIVEAKECLSYLARDKIITIQQQRLLNELMDTHASNYRIPNEWYINVLFFYLFSNYMDDIINSQASGHIHIGPVNAFIKKVIEHSHQWLYQEEDNLEIVLAAWIVSISIGIFSTVYYIARELYERTKRKSTIFVAQQ</sequence>
<dbReference type="EMBL" id="KE561047">
    <property type="protein sequence ID" value="EPZ33568.1"/>
    <property type="molecule type" value="Genomic_DNA"/>
</dbReference>
<dbReference type="AlphaFoldDB" id="A0A075ATJ1"/>
<feature type="transmembrane region" description="Helical" evidence="1">
    <location>
        <begin position="470"/>
        <end position="491"/>
    </location>
</feature>
<protein>
    <submittedName>
        <fullName evidence="3">Uncharacterized protein</fullName>
    </submittedName>
</protein>